<organism evidence="1 2">
    <name type="scientific">Portunus trituberculatus</name>
    <name type="common">Swimming crab</name>
    <name type="synonym">Neptunus trituberculatus</name>
    <dbReference type="NCBI Taxonomy" id="210409"/>
    <lineage>
        <taxon>Eukaryota</taxon>
        <taxon>Metazoa</taxon>
        <taxon>Ecdysozoa</taxon>
        <taxon>Arthropoda</taxon>
        <taxon>Crustacea</taxon>
        <taxon>Multicrustacea</taxon>
        <taxon>Malacostraca</taxon>
        <taxon>Eumalacostraca</taxon>
        <taxon>Eucarida</taxon>
        <taxon>Decapoda</taxon>
        <taxon>Pleocyemata</taxon>
        <taxon>Brachyura</taxon>
        <taxon>Eubrachyura</taxon>
        <taxon>Portunoidea</taxon>
        <taxon>Portunidae</taxon>
        <taxon>Portuninae</taxon>
        <taxon>Portunus</taxon>
    </lineage>
</organism>
<evidence type="ECO:0000313" key="1">
    <source>
        <dbReference type="EMBL" id="MPC38242.1"/>
    </source>
</evidence>
<sequence length="106" mass="12107">MRSVTSSLHSPTAHHYSNEVHVASATLRHRWNTFRIKTSTMAVTTPPTTLPPTPHLASPQHLEAHEGHTSCTSHWEIHLNGEEKFNLSPKYFIERNTVLYITFHRG</sequence>
<comment type="caution">
    <text evidence="1">The sequence shown here is derived from an EMBL/GenBank/DDBJ whole genome shotgun (WGS) entry which is preliminary data.</text>
</comment>
<accession>A0A5B7EVJ5</accession>
<dbReference type="Proteomes" id="UP000324222">
    <property type="component" value="Unassembled WGS sequence"/>
</dbReference>
<evidence type="ECO:0000313" key="2">
    <source>
        <dbReference type="Proteomes" id="UP000324222"/>
    </source>
</evidence>
<reference evidence="1 2" key="1">
    <citation type="submission" date="2019-05" db="EMBL/GenBank/DDBJ databases">
        <title>Another draft genome of Portunus trituberculatus and its Hox gene families provides insights of decapod evolution.</title>
        <authorList>
            <person name="Jeong J.-H."/>
            <person name="Song I."/>
            <person name="Kim S."/>
            <person name="Choi T."/>
            <person name="Kim D."/>
            <person name="Ryu S."/>
            <person name="Kim W."/>
        </authorList>
    </citation>
    <scope>NUCLEOTIDE SEQUENCE [LARGE SCALE GENOMIC DNA]</scope>
    <source>
        <tissue evidence="1">Muscle</tissue>
    </source>
</reference>
<dbReference type="EMBL" id="VSRR010004020">
    <property type="protein sequence ID" value="MPC38242.1"/>
    <property type="molecule type" value="Genomic_DNA"/>
</dbReference>
<dbReference type="AlphaFoldDB" id="A0A5B7EVJ5"/>
<proteinExistence type="predicted"/>
<gene>
    <name evidence="1" type="ORF">E2C01_031749</name>
</gene>
<protein>
    <submittedName>
        <fullName evidence="1">Uncharacterized protein</fullName>
    </submittedName>
</protein>
<keyword evidence="2" id="KW-1185">Reference proteome</keyword>
<name>A0A5B7EVJ5_PORTR</name>